<proteinExistence type="predicted"/>
<feature type="region of interest" description="Disordered" evidence="1">
    <location>
        <begin position="1"/>
        <end position="23"/>
    </location>
</feature>
<dbReference type="EMBL" id="AZSP01000076">
    <property type="protein sequence ID" value="PVE12556.1"/>
    <property type="molecule type" value="Genomic_DNA"/>
</dbReference>
<evidence type="ECO:0000313" key="4">
    <source>
        <dbReference type="Proteomes" id="UP000245992"/>
    </source>
</evidence>
<reference evidence="3 4" key="1">
    <citation type="submission" date="2013-12" db="EMBL/GenBank/DDBJ databases">
        <title>Annotated genome of Streptomyces scopuliridis.</title>
        <authorList>
            <person name="Olson J.B."/>
        </authorList>
    </citation>
    <scope>NUCLEOTIDE SEQUENCE [LARGE SCALE GENOMIC DNA]</scope>
    <source>
        <strain evidence="3 4">RB72</strain>
    </source>
</reference>
<evidence type="ECO:0000256" key="2">
    <source>
        <dbReference type="SAM" id="Phobius"/>
    </source>
</evidence>
<organism evidence="3 4">
    <name type="scientific">Streptomyces scopuliridis RB72</name>
    <dbReference type="NCBI Taxonomy" id="1440053"/>
    <lineage>
        <taxon>Bacteria</taxon>
        <taxon>Bacillati</taxon>
        <taxon>Actinomycetota</taxon>
        <taxon>Actinomycetes</taxon>
        <taxon>Kitasatosporales</taxon>
        <taxon>Streptomycetaceae</taxon>
        <taxon>Streptomyces</taxon>
    </lineage>
</organism>
<feature type="transmembrane region" description="Helical" evidence="2">
    <location>
        <begin position="71"/>
        <end position="90"/>
    </location>
</feature>
<gene>
    <name evidence="3" type="ORF">Y717_32085</name>
</gene>
<accession>A0A2T7TBU8</accession>
<sequence>MAQRTYEHRTSERQTNERQPAEPRTFDSYEEFWPYYVAMHSKAATRWLHLTGTLTGLAVSAYGLARGRKRYAAALPLIGYGAAWPAHFLIEKNNPATFGHPAWSLRGDVQMIRMMLAGRDRELAETAAKWLAANRP</sequence>
<dbReference type="Pfam" id="PF06127">
    <property type="entry name" value="Mpo1-like"/>
    <property type="match status" value="1"/>
</dbReference>
<dbReference type="InterPro" id="IPR009305">
    <property type="entry name" value="Mpo1-like"/>
</dbReference>
<keyword evidence="2" id="KW-0812">Transmembrane</keyword>
<evidence type="ECO:0000313" key="3">
    <source>
        <dbReference type="EMBL" id="PVE12556.1"/>
    </source>
</evidence>
<comment type="caution">
    <text evidence="3">The sequence shown here is derived from an EMBL/GenBank/DDBJ whole genome shotgun (WGS) entry which is preliminary data.</text>
</comment>
<name>A0A2T7TBU8_9ACTN</name>
<dbReference type="RefSeq" id="WP_037729204.1">
    <property type="nucleotide sequence ID" value="NZ_AZSP01000076.1"/>
</dbReference>
<keyword evidence="2" id="KW-0472">Membrane</keyword>
<dbReference type="PANTHER" id="PTHR34205">
    <property type="entry name" value="TRANSMEMBRANE PROTEIN"/>
    <property type="match status" value="1"/>
</dbReference>
<dbReference type="AlphaFoldDB" id="A0A2T7TBU8"/>
<dbReference type="Proteomes" id="UP000245992">
    <property type="component" value="Unassembled WGS sequence"/>
</dbReference>
<dbReference type="STRING" id="1440053.GCA_000718095_06677"/>
<keyword evidence="4" id="KW-1185">Reference proteome</keyword>
<evidence type="ECO:0000256" key="1">
    <source>
        <dbReference type="SAM" id="MobiDB-lite"/>
    </source>
</evidence>
<keyword evidence="2" id="KW-1133">Transmembrane helix</keyword>
<dbReference type="OrthoDB" id="7356072at2"/>
<dbReference type="PANTHER" id="PTHR34205:SF2">
    <property type="entry name" value="DUF962 DOMAIN-CONTAINING PROTEIN"/>
    <property type="match status" value="1"/>
</dbReference>
<protein>
    <submittedName>
        <fullName evidence="3">Membrane protein</fullName>
    </submittedName>
</protein>